<organism evidence="16 17">
    <name type="scientific">Microbispora cellulosiformans</name>
    <dbReference type="NCBI Taxonomy" id="2614688"/>
    <lineage>
        <taxon>Bacteria</taxon>
        <taxon>Bacillati</taxon>
        <taxon>Actinomycetota</taxon>
        <taxon>Actinomycetes</taxon>
        <taxon>Streptosporangiales</taxon>
        <taxon>Streptosporangiaceae</taxon>
        <taxon>Microbispora</taxon>
    </lineage>
</organism>
<evidence type="ECO:0000256" key="1">
    <source>
        <dbReference type="ARBA" id="ARBA00001974"/>
    </source>
</evidence>
<evidence type="ECO:0000256" key="6">
    <source>
        <dbReference type="ARBA" id="ARBA00022630"/>
    </source>
</evidence>
<comment type="catalytic activity">
    <reaction evidence="15">
        <text>L-lysine + NADPH + O2 = N(6)-hydroxy-L-lysine + NADP(+) + H2O</text>
        <dbReference type="Rhea" id="RHEA:23228"/>
        <dbReference type="ChEBI" id="CHEBI:15377"/>
        <dbReference type="ChEBI" id="CHEBI:15379"/>
        <dbReference type="ChEBI" id="CHEBI:32551"/>
        <dbReference type="ChEBI" id="CHEBI:57783"/>
        <dbReference type="ChEBI" id="CHEBI:57820"/>
        <dbReference type="ChEBI" id="CHEBI:58349"/>
        <dbReference type="EC" id="1.14.13.59"/>
    </reaction>
</comment>
<evidence type="ECO:0000256" key="7">
    <source>
        <dbReference type="ARBA" id="ARBA00022827"/>
    </source>
</evidence>
<dbReference type="GO" id="GO:0047091">
    <property type="term" value="F:L-lysine 6-monooxygenase (NADPH) activity"/>
    <property type="evidence" value="ECO:0007669"/>
    <property type="project" value="UniProtKB-EC"/>
</dbReference>
<comment type="pathway">
    <text evidence="2">Siderophore biosynthesis.</text>
</comment>
<evidence type="ECO:0000313" key="17">
    <source>
        <dbReference type="Proteomes" id="UP000327011"/>
    </source>
</evidence>
<evidence type="ECO:0000256" key="15">
    <source>
        <dbReference type="ARBA" id="ARBA00048407"/>
    </source>
</evidence>
<sequence length="448" mass="49530">MPFAARQRALHRGVVRGRPGVLEEPGRPGGAPVSDVLDYAAVGVGPANLSLAALGADVENLRSVHFEARPGFSWHPGLLLPEATLQVSPLKDLVTLVDPTSRYSFLAFLANEGRLYQFLTAKFPAVLRAEFDQYLQWASRSIPSIEFGAEVRGIRVRAGRSSDGHSSDGHFVLDTGRGEVTARNVVLGTGQTPFVPGFLRPHLGADVFHAEEFLSRPRELPGRAVAVIGGGQSGAEIVRHLMRLDDPPRSITWITRRPGFLPMDDSPFTNEYFFPAYAREFHGLPQPDKRELLAEQKYASDGIDLATLQDVYRERYRHECLLGRKDWLRLMPRSEVTGCARLSDGWELEVRGPHAPVVRSDVVVLATGYEYRLPDCMAELAPHLARTPDGLVVGDDYALSLDLRTSGRVFLQNGARHAWGIADPNLSLLAWRSAVILNAILGYRRYNT</sequence>
<evidence type="ECO:0000256" key="11">
    <source>
        <dbReference type="ARBA" id="ARBA00029939"/>
    </source>
</evidence>
<evidence type="ECO:0000256" key="14">
    <source>
        <dbReference type="ARBA" id="ARBA00032738"/>
    </source>
</evidence>
<keyword evidence="10 16" id="KW-0503">Monooxygenase</keyword>
<dbReference type="EMBL" id="VYTZ01000001">
    <property type="protein sequence ID" value="KAA9381984.1"/>
    <property type="molecule type" value="Genomic_DNA"/>
</dbReference>
<evidence type="ECO:0000256" key="4">
    <source>
        <dbReference type="ARBA" id="ARBA00013076"/>
    </source>
</evidence>
<keyword evidence="8" id="KW-0521">NADP</keyword>
<keyword evidence="7" id="KW-0274">FAD</keyword>
<evidence type="ECO:0000256" key="12">
    <source>
        <dbReference type="ARBA" id="ARBA00031158"/>
    </source>
</evidence>
<name>A0A5J5KDH8_9ACTN</name>
<evidence type="ECO:0000256" key="13">
    <source>
        <dbReference type="ARBA" id="ARBA00032493"/>
    </source>
</evidence>
<dbReference type="SUPFAM" id="SSF51905">
    <property type="entry name" value="FAD/NAD(P)-binding domain"/>
    <property type="match status" value="2"/>
</dbReference>
<gene>
    <name evidence="16" type="ORF">F5972_04055</name>
</gene>
<proteinExistence type="inferred from homology"/>
<evidence type="ECO:0000256" key="2">
    <source>
        <dbReference type="ARBA" id="ARBA00004924"/>
    </source>
</evidence>
<dbReference type="EC" id="1.14.13.59" evidence="4"/>
<comment type="caution">
    <text evidence="16">The sequence shown here is derived from an EMBL/GenBank/DDBJ whole genome shotgun (WGS) entry which is preliminary data.</text>
</comment>
<dbReference type="PANTHER" id="PTHR42802:SF1">
    <property type="entry name" value="L-ORNITHINE N(5)-MONOOXYGENASE"/>
    <property type="match status" value="1"/>
</dbReference>
<keyword evidence="9" id="KW-0560">Oxidoreductase</keyword>
<keyword evidence="6" id="KW-0285">Flavoprotein</keyword>
<dbReference type="Pfam" id="PF13434">
    <property type="entry name" value="Lys_Orn_oxgnase"/>
    <property type="match status" value="1"/>
</dbReference>
<comment type="similarity">
    <text evidence="3">Belongs to the lysine N(6)-hydroxylase/L-ornithine N(5)-oxygenase family.</text>
</comment>
<dbReference type="AlphaFoldDB" id="A0A5J5KDH8"/>
<dbReference type="PRINTS" id="PR00368">
    <property type="entry name" value="FADPNR"/>
</dbReference>
<comment type="cofactor">
    <cofactor evidence="1">
        <name>FAD</name>
        <dbReference type="ChEBI" id="CHEBI:57692"/>
    </cofactor>
</comment>
<evidence type="ECO:0000256" key="8">
    <source>
        <dbReference type="ARBA" id="ARBA00022857"/>
    </source>
</evidence>
<accession>A0A5J5KDH8</accession>
<dbReference type="Proteomes" id="UP000327011">
    <property type="component" value="Unassembled WGS sequence"/>
</dbReference>
<evidence type="ECO:0000256" key="3">
    <source>
        <dbReference type="ARBA" id="ARBA00007588"/>
    </source>
</evidence>
<reference evidence="16 17" key="1">
    <citation type="submission" date="2019-09" db="EMBL/GenBank/DDBJ databases">
        <title>Screening of Novel Bioactive Compounds from Soil-Associated.</title>
        <authorList>
            <person name="Gong X."/>
        </authorList>
    </citation>
    <scope>NUCLEOTIDE SEQUENCE [LARGE SCALE GENOMIC DNA]</scope>
    <source>
        <strain evidence="16 17">Gxj-6</strain>
    </source>
</reference>
<protein>
    <recommendedName>
        <fullName evidence="5">L-lysine N6-monooxygenase MbtG</fullName>
        <ecNumber evidence="4">1.14.13.59</ecNumber>
    </recommendedName>
    <alternativeName>
        <fullName evidence="14">Lysine 6-N-hydroxylase</fullName>
    </alternativeName>
    <alternativeName>
        <fullName evidence="13">Lysine N6-hydroxylase</fullName>
    </alternativeName>
    <alternativeName>
        <fullName evidence="11">Lysine-N-oxygenase</fullName>
    </alternativeName>
    <alternativeName>
        <fullName evidence="12">Mycobactin synthase protein G</fullName>
    </alternativeName>
</protein>
<keyword evidence="17" id="KW-1185">Reference proteome</keyword>
<dbReference type="Gene3D" id="3.50.50.60">
    <property type="entry name" value="FAD/NAD(P)-binding domain"/>
    <property type="match status" value="1"/>
</dbReference>
<evidence type="ECO:0000313" key="16">
    <source>
        <dbReference type="EMBL" id="KAA9381984.1"/>
    </source>
</evidence>
<evidence type="ECO:0000256" key="10">
    <source>
        <dbReference type="ARBA" id="ARBA00023033"/>
    </source>
</evidence>
<dbReference type="InterPro" id="IPR025700">
    <property type="entry name" value="Lys/Orn_oxygenase"/>
</dbReference>
<dbReference type="PANTHER" id="PTHR42802">
    <property type="entry name" value="MONOOXYGENASE"/>
    <property type="match status" value="1"/>
</dbReference>
<evidence type="ECO:0000256" key="5">
    <source>
        <dbReference type="ARBA" id="ARBA00016406"/>
    </source>
</evidence>
<dbReference type="InterPro" id="IPR036188">
    <property type="entry name" value="FAD/NAD-bd_sf"/>
</dbReference>
<evidence type="ECO:0000256" key="9">
    <source>
        <dbReference type="ARBA" id="ARBA00023002"/>
    </source>
</evidence>